<accession>A0AA38SQ66</accession>
<dbReference type="AlphaFoldDB" id="A0AA38SQ66"/>
<protein>
    <submittedName>
        <fullName evidence="2">Uncharacterized protein</fullName>
    </submittedName>
</protein>
<keyword evidence="1" id="KW-0472">Membrane</keyword>
<evidence type="ECO:0000313" key="3">
    <source>
        <dbReference type="Proteomes" id="UP001172457"/>
    </source>
</evidence>
<proteinExistence type="predicted"/>
<evidence type="ECO:0000256" key="1">
    <source>
        <dbReference type="SAM" id="Phobius"/>
    </source>
</evidence>
<gene>
    <name evidence="2" type="ORF">OSB04_019368</name>
</gene>
<evidence type="ECO:0000313" key="2">
    <source>
        <dbReference type="EMBL" id="KAJ9546825.1"/>
    </source>
</evidence>
<reference evidence="2" key="1">
    <citation type="submission" date="2023-03" db="EMBL/GenBank/DDBJ databases">
        <title>Chromosome-scale reference genome and RAD-based genetic map of yellow starthistle (Centaurea solstitialis) reveal putative structural variation and QTLs associated with invader traits.</title>
        <authorList>
            <person name="Reatini B."/>
            <person name="Cang F.A."/>
            <person name="Jiang Q."/>
            <person name="Mckibben M.T.W."/>
            <person name="Barker M.S."/>
            <person name="Rieseberg L.H."/>
            <person name="Dlugosch K.M."/>
        </authorList>
    </citation>
    <scope>NUCLEOTIDE SEQUENCE</scope>
    <source>
        <strain evidence="2">CAN-66</strain>
        <tissue evidence="2">Leaf</tissue>
    </source>
</reference>
<feature type="transmembrane region" description="Helical" evidence="1">
    <location>
        <begin position="189"/>
        <end position="210"/>
    </location>
</feature>
<dbReference type="Proteomes" id="UP001172457">
    <property type="component" value="Chromosome 5"/>
</dbReference>
<keyword evidence="1" id="KW-0812">Transmembrane</keyword>
<comment type="caution">
    <text evidence="2">The sequence shown here is derived from an EMBL/GenBank/DDBJ whole genome shotgun (WGS) entry which is preliminary data.</text>
</comment>
<keyword evidence="3" id="KW-1185">Reference proteome</keyword>
<name>A0AA38SQ66_9ASTR</name>
<sequence length="312" mass="34689">MSASIGFVRGIGWGFGRFRPFIFRRAYVPWVHHDDWVELRRVFDNSPSVFVRKTFAVLAMEPVFGSVKHHHIIFPAMSRVRHVIVNACELRDASYEPSNLRRNGVAGPDFWVVVHACVERSLDRLPIVIYYKNKKLNNLPMAGSSVTSTHDLASSTSSFKVHILHLALPKGVPLVSASVAALLPLRPRLFFFVVVVVVAMTATTKVAFRVQVRRHRRCRRIPHLVVPHLPVGGFWCEPVAWCEPVVALNGMGVPLGPVPVTLPVTRGGVTADTGRILQDFFNRKELVKLANPEEAVAIGAGVRATMLSNKLC</sequence>
<organism evidence="2 3">
    <name type="scientific">Centaurea solstitialis</name>
    <name type="common">yellow star-thistle</name>
    <dbReference type="NCBI Taxonomy" id="347529"/>
    <lineage>
        <taxon>Eukaryota</taxon>
        <taxon>Viridiplantae</taxon>
        <taxon>Streptophyta</taxon>
        <taxon>Embryophyta</taxon>
        <taxon>Tracheophyta</taxon>
        <taxon>Spermatophyta</taxon>
        <taxon>Magnoliopsida</taxon>
        <taxon>eudicotyledons</taxon>
        <taxon>Gunneridae</taxon>
        <taxon>Pentapetalae</taxon>
        <taxon>asterids</taxon>
        <taxon>campanulids</taxon>
        <taxon>Asterales</taxon>
        <taxon>Asteraceae</taxon>
        <taxon>Carduoideae</taxon>
        <taxon>Cardueae</taxon>
        <taxon>Centaureinae</taxon>
        <taxon>Centaurea</taxon>
    </lineage>
</organism>
<dbReference type="EMBL" id="JARYMX010000005">
    <property type="protein sequence ID" value="KAJ9546825.1"/>
    <property type="molecule type" value="Genomic_DNA"/>
</dbReference>
<keyword evidence="1" id="KW-1133">Transmembrane helix</keyword>